<dbReference type="EMBL" id="KB445797">
    <property type="protein sequence ID" value="EMD36917.1"/>
    <property type="molecule type" value="Genomic_DNA"/>
</dbReference>
<feature type="domain" description="SPIN90/Ldb17 leucine-rich" evidence="2">
    <location>
        <begin position="223"/>
        <end position="381"/>
    </location>
</feature>
<evidence type="ECO:0000313" key="4">
    <source>
        <dbReference type="Proteomes" id="UP000016930"/>
    </source>
</evidence>
<feature type="compositionally biased region" description="Basic residues" evidence="1">
    <location>
        <begin position="624"/>
        <end position="640"/>
    </location>
</feature>
<evidence type="ECO:0000259" key="2">
    <source>
        <dbReference type="Pfam" id="PF09431"/>
    </source>
</evidence>
<dbReference type="AlphaFoldDB" id="M2RER5"/>
<dbReference type="GO" id="GO:0051666">
    <property type="term" value="P:actin cortical patch localization"/>
    <property type="evidence" value="ECO:0007669"/>
    <property type="project" value="TreeGrafter"/>
</dbReference>
<dbReference type="Pfam" id="PF09431">
    <property type="entry name" value="SPIN90_LRD"/>
    <property type="match status" value="1"/>
</dbReference>
<feature type="compositionally biased region" description="Low complexity" evidence="1">
    <location>
        <begin position="441"/>
        <end position="454"/>
    </location>
</feature>
<keyword evidence="4" id="KW-1185">Reference proteome</keyword>
<accession>M2RER5</accession>
<reference evidence="3 4" key="1">
    <citation type="journal article" date="2012" name="Proc. Natl. Acad. Sci. U.S.A.">
        <title>Comparative genomics of Ceriporiopsis subvermispora and Phanerochaete chrysosporium provide insight into selective ligninolysis.</title>
        <authorList>
            <person name="Fernandez-Fueyo E."/>
            <person name="Ruiz-Duenas F.J."/>
            <person name="Ferreira P."/>
            <person name="Floudas D."/>
            <person name="Hibbett D.S."/>
            <person name="Canessa P."/>
            <person name="Larrondo L.F."/>
            <person name="James T.Y."/>
            <person name="Seelenfreund D."/>
            <person name="Lobos S."/>
            <person name="Polanco R."/>
            <person name="Tello M."/>
            <person name="Honda Y."/>
            <person name="Watanabe T."/>
            <person name="Watanabe T."/>
            <person name="Ryu J.S."/>
            <person name="Kubicek C.P."/>
            <person name="Schmoll M."/>
            <person name="Gaskell J."/>
            <person name="Hammel K.E."/>
            <person name="St John F.J."/>
            <person name="Vanden Wymelenberg A."/>
            <person name="Sabat G."/>
            <person name="Splinter BonDurant S."/>
            <person name="Syed K."/>
            <person name="Yadav J.S."/>
            <person name="Doddapaneni H."/>
            <person name="Subramanian V."/>
            <person name="Lavin J.L."/>
            <person name="Oguiza J.A."/>
            <person name="Perez G."/>
            <person name="Pisabarro A.G."/>
            <person name="Ramirez L."/>
            <person name="Santoyo F."/>
            <person name="Master E."/>
            <person name="Coutinho P.M."/>
            <person name="Henrissat B."/>
            <person name="Lombard V."/>
            <person name="Magnuson J.K."/>
            <person name="Kuees U."/>
            <person name="Hori C."/>
            <person name="Igarashi K."/>
            <person name="Samejima M."/>
            <person name="Held B.W."/>
            <person name="Barry K.W."/>
            <person name="LaButti K.M."/>
            <person name="Lapidus A."/>
            <person name="Lindquist E.A."/>
            <person name="Lucas S.M."/>
            <person name="Riley R."/>
            <person name="Salamov A.A."/>
            <person name="Hoffmeister D."/>
            <person name="Schwenk D."/>
            <person name="Hadar Y."/>
            <person name="Yarden O."/>
            <person name="de Vries R.P."/>
            <person name="Wiebenga A."/>
            <person name="Stenlid J."/>
            <person name="Eastwood D."/>
            <person name="Grigoriev I.V."/>
            <person name="Berka R.M."/>
            <person name="Blanchette R.A."/>
            <person name="Kersten P."/>
            <person name="Martinez A.T."/>
            <person name="Vicuna R."/>
            <person name="Cullen D."/>
        </authorList>
    </citation>
    <scope>NUCLEOTIDE SEQUENCE [LARGE SCALE GENOMIC DNA]</scope>
    <source>
        <strain evidence="3 4">B</strain>
    </source>
</reference>
<dbReference type="PANTHER" id="PTHR13357:SF1">
    <property type="entry name" value="NCK-INTERACTING PROTEIN WITH SH3 DOMAIN"/>
    <property type="match status" value="1"/>
</dbReference>
<dbReference type="OrthoDB" id="445362at2759"/>
<dbReference type="GO" id="GO:0000147">
    <property type="term" value="P:actin cortical patch assembly"/>
    <property type="evidence" value="ECO:0007669"/>
    <property type="project" value="TreeGrafter"/>
</dbReference>
<feature type="compositionally biased region" description="Low complexity" evidence="1">
    <location>
        <begin position="599"/>
        <end position="611"/>
    </location>
</feature>
<protein>
    <recommendedName>
        <fullName evidence="2">SPIN90/Ldb17 leucine-rich domain-containing protein</fullName>
    </recommendedName>
</protein>
<dbReference type="HOGENOM" id="CLU_017272_1_1_1"/>
<dbReference type="Proteomes" id="UP000016930">
    <property type="component" value="Unassembled WGS sequence"/>
</dbReference>
<proteinExistence type="predicted"/>
<dbReference type="GO" id="GO:0071933">
    <property type="term" value="F:Arp2/3 complex binding"/>
    <property type="evidence" value="ECO:0007669"/>
    <property type="project" value="TreeGrafter"/>
</dbReference>
<feature type="region of interest" description="Disordered" evidence="1">
    <location>
        <begin position="426"/>
        <end position="458"/>
    </location>
</feature>
<evidence type="ECO:0000313" key="3">
    <source>
        <dbReference type="EMBL" id="EMD36917.1"/>
    </source>
</evidence>
<feature type="region of interest" description="Disordered" evidence="1">
    <location>
        <begin position="566"/>
        <end position="674"/>
    </location>
</feature>
<feature type="compositionally biased region" description="Polar residues" evidence="1">
    <location>
        <begin position="654"/>
        <end position="674"/>
    </location>
</feature>
<feature type="region of interest" description="Disordered" evidence="1">
    <location>
        <begin position="500"/>
        <end position="543"/>
    </location>
</feature>
<dbReference type="InterPro" id="IPR030125">
    <property type="entry name" value="SPIN90/Ldb17"/>
</dbReference>
<dbReference type="InterPro" id="IPR018556">
    <property type="entry name" value="SPIN90/Ldb17_LRD"/>
</dbReference>
<evidence type="ECO:0000256" key="1">
    <source>
        <dbReference type="SAM" id="MobiDB-lite"/>
    </source>
</evidence>
<dbReference type="PANTHER" id="PTHR13357">
    <property type="entry name" value="SH3 ADAPTER PROTEIN SPIN90 NCK INTERACTING PROTEIN WITH SH3 DOMAIN"/>
    <property type="match status" value="1"/>
</dbReference>
<dbReference type="GO" id="GO:0006897">
    <property type="term" value="P:endocytosis"/>
    <property type="evidence" value="ECO:0007669"/>
    <property type="project" value="TreeGrafter"/>
</dbReference>
<organism evidence="3 4">
    <name type="scientific">Ceriporiopsis subvermispora (strain B)</name>
    <name type="common">White-rot fungus</name>
    <name type="synonym">Gelatoporia subvermispora</name>
    <dbReference type="NCBI Taxonomy" id="914234"/>
    <lineage>
        <taxon>Eukaryota</taxon>
        <taxon>Fungi</taxon>
        <taxon>Dikarya</taxon>
        <taxon>Basidiomycota</taxon>
        <taxon>Agaricomycotina</taxon>
        <taxon>Agaricomycetes</taxon>
        <taxon>Polyporales</taxon>
        <taxon>Gelatoporiaceae</taxon>
        <taxon>Gelatoporia</taxon>
    </lineage>
</organism>
<dbReference type="GO" id="GO:0030479">
    <property type="term" value="C:actin cortical patch"/>
    <property type="evidence" value="ECO:0007669"/>
    <property type="project" value="TreeGrafter"/>
</dbReference>
<gene>
    <name evidence="3" type="ORF">CERSUDRAFT_114834</name>
</gene>
<name>M2RER5_CERS8</name>
<dbReference type="STRING" id="914234.M2RER5"/>
<sequence length="674" mass="74082">MPVPPMDVFGIVYIIETAQQFWAELDDILHIPNDITLDRLDATLRRFVSFCAAYHEQYLTSPLQLEHACDMLLNSELFAFHSERMSEHLFGDAQTNTDPHCQLIIYSVLLAYGRRKPSFLRAPKRWHQLIPLLMDHVRVDVDPDVDDGFGLAFGGGFGGAGSSGSGPRGLAAPIEAKLRTLSVRLLYEVCRVQKLSLQDLNIFDDTFIDYLFDLVEQTRDMHDDTFNYSVIKLIVALNEQFMVASLHPNTPATDGNVMEAQQESKRPTDENRVLRILMSRLSSSMTFGENLIFMLNRAERTPEDLCMQLLVLKLLYLLFTTKGMSEYFYTNDLCVLVDVFLREIGDIDEDNESLRHTYLRVLHPLLSKTQLRDMPYKRAQIVRVLESLVAHESIRDVDSTTKRLVARCLSGDWCVQFRKTTVKGAGRQDSGIAHVAPRGDSPPSDTASTASAPHPSDRLAAIRRNSKASRSVEHLNITVGATSSSADPGTKQRPVHARTLAPETFRAGSNDSVTSLPRVAEAATAERPGSTRRRGRAGSVDVEGTTAALGALSTSGRRVLDESATFTQEPGYGGSAAPSILVKSPFSPIGSPEDPPDSPLASFAAARAQSHAEQKPPIPASRSTGHRRLAPAPPPKRRKPPAIPAGRGDRSLTGIASSSSQPSLTTFTNGVRMA</sequence>